<keyword evidence="3" id="KW-0496">Mitochondrion</keyword>
<dbReference type="EMBL" id="JBEVYD010000003">
    <property type="protein sequence ID" value="KAL3234520.1"/>
    <property type="molecule type" value="Genomic_DNA"/>
</dbReference>
<evidence type="ECO:0000256" key="3">
    <source>
        <dbReference type="ARBA" id="ARBA00023128"/>
    </source>
</evidence>
<accession>A0ABR4NZB8</accession>
<protein>
    <submittedName>
        <fullName evidence="6">Cytochrome c oxidase subunit 7, mitochondrial</fullName>
    </submittedName>
</protein>
<dbReference type="Proteomes" id="UP001623330">
    <property type="component" value="Unassembled WGS sequence"/>
</dbReference>
<reference evidence="6 7" key="1">
    <citation type="submission" date="2024-05" db="EMBL/GenBank/DDBJ databases">
        <title>Long read based assembly of the Candida bracarensis genome reveals expanded adhesin content.</title>
        <authorList>
            <person name="Marcet-Houben M."/>
            <person name="Ksiezopolska E."/>
            <person name="Gabaldon T."/>
        </authorList>
    </citation>
    <scope>NUCLEOTIDE SEQUENCE [LARGE SCALE GENOMIC DNA]</scope>
    <source>
        <strain evidence="6 7">CBM6</strain>
    </source>
</reference>
<comment type="caution">
    <text evidence="6">The sequence shown here is derived from an EMBL/GenBank/DDBJ whole genome shotgun (WGS) entry which is preliminary data.</text>
</comment>
<evidence type="ECO:0000256" key="5">
    <source>
        <dbReference type="SAM" id="Phobius"/>
    </source>
</evidence>
<organism evidence="6 7">
    <name type="scientific">Nakaseomyces bracarensis</name>
    <dbReference type="NCBI Taxonomy" id="273131"/>
    <lineage>
        <taxon>Eukaryota</taxon>
        <taxon>Fungi</taxon>
        <taxon>Dikarya</taxon>
        <taxon>Ascomycota</taxon>
        <taxon>Saccharomycotina</taxon>
        <taxon>Saccharomycetes</taxon>
        <taxon>Saccharomycetales</taxon>
        <taxon>Saccharomycetaceae</taxon>
        <taxon>Nakaseomyces</taxon>
    </lineage>
</organism>
<keyword evidence="2" id="KW-0999">Mitochondrion inner membrane</keyword>
<sequence length="62" mass="7050">MANNVTKLQRLFQASSKPIWWRHPRSAFYLYPYYGLLAVAVLAPICYIPNAVLGIKAKKNLA</sequence>
<dbReference type="InterPro" id="IPR039297">
    <property type="entry name" value="COX7a"/>
</dbReference>
<feature type="transmembrane region" description="Helical" evidence="5">
    <location>
        <begin position="31"/>
        <end position="53"/>
    </location>
</feature>
<keyword evidence="7" id="KW-1185">Reference proteome</keyword>
<evidence type="ECO:0000313" key="6">
    <source>
        <dbReference type="EMBL" id="KAL3234520.1"/>
    </source>
</evidence>
<evidence type="ECO:0000256" key="1">
    <source>
        <dbReference type="ARBA" id="ARBA00004273"/>
    </source>
</evidence>
<proteinExistence type="predicted"/>
<comment type="subcellular location">
    <subcellularLocation>
        <location evidence="1">Mitochondrion inner membrane</location>
    </subcellularLocation>
</comment>
<gene>
    <name evidence="6" type="ORF">RNJ44_03282</name>
</gene>
<evidence type="ECO:0000256" key="4">
    <source>
        <dbReference type="ARBA" id="ARBA00023136"/>
    </source>
</evidence>
<evidence type="ECO:0000256" key="2">
    <source>
        <dbReference type="ARBA" id="ARBA00022792"/>
    </source>
</evidence>
<keyword evidence="5" id="KW-0812">Transmembrane</keyword>
<keyword evidence="5" id="KW-1133">Transmembrane helix</keyword>
<dbReference type="Pfam" id="PF02238">
    <property type="entry name" value="COX7a"/>
    <property type="match status" value="1"/>
</dbReference>
<keyword evidence="4 5" id="KW-0472">Membrane</keyword>
<evidence type="ECO:0000313" key="7">
    <source>
        <dbReference type="Proteomes" id="UP001623330"/>
    </source>
</evidence>
<name>A0ABR4NZB8_9SACH</name>